<dbReference type="PANTHER" id="PTHR47199">
    <property type="entry name" value="PHOTOSYSTEM II STABILITY/ASSEMBLY FACTOR HCF136, CHLOROPLASTIC"/>
    <property type="match status" value="1"/>
</dbReference>
<evidence type="ECO:0000313" key="2">
    <source>
        <dbReference type="EMBL" id="KAL3510255.1"/>
    </source>
</evidence>
<gene>
    <name evidence="2" type="ORF">ACH5RR_029656</name>
</gene>
<reference evidence="2 3" key="1">
    <citation type="submission" date="2024-11" db="EMBL/GenBank/DDBJ databases">
        <title>A near-complete genome assembly of Cinchona calisaya.</title>
        <authorList>
            <person name="Lian D.C."/>
            <person name="Zhao X.W."/>
            <person name="Wei L."/>
        </authorList>
    </citation>
    <scope>NUCLEOTIDE SEQUENCE [LARGE SCALE GENOMIC DNA]</scope>
    <source>
        <tissue evidence="2">Nenye</tissue>
    </source>
</reference>
<name>A0ABD2YVV1_9GENT</name>
<feature type="domain" description="Photosynthesis system II assembly factor Ycf48/Hcf136-like" evidence="1">
    <location>
        <begin position="3"/>
        <end position="96"/>
    </location>
</feature>
<organism evidence="2 3">
    <name type="scientific">Cinchona calisaya</name>
    <dbReference type="NCBI Taxonomy" id="153742"/>
    <lineage>
        <taxon>Eukaryota</taxon>
        <taxon>Viridiplantae</taxon>
        <taxon>Streptophyta</taxon>
        <taxon>Embryophyta</taxon>
        <taxon>Tracheophyta</taxon>
        <taxon>Spermatophyta</taxon>
        <taxon>Magnoliopsida</taxon>
        <taxon>eudicotyledons</taxon>
        <taxon>Gunneridae</taxon>
        <taxon>Pentapetalae</taxon>
        <taxon>asterids</taxon>
        <taxon>lamiids</taxon>
        <taxon>Gentianales</taxon>
        <taxon>Rubiaceae</taxon>
        <taxon>Cinchonoideae</taxon>
        <taxon>Cinchoneae</taxon>
        <taxon>Cinchona</taxon>
    </lineage>
</organism>
<proteinExistence type="predicted"/>
<evidence type="ECO:0000313" key="3">
    <source>
        <dbReference type="Proteomes" id="UP001630127"/>
    </source>
</evidence>
<comment type="caution">
    <text evidence="2">The sequence shown here is derived from an EMBL/GenBank/DDBJ whole genome shotgun (WGS) entry which is preliminary data.</text>
</comment>
<dbReference type="InterPro" id="IPR028203">
    <property type="entry name" value="PSII_CF48-like_dom"/>
</dbReference>
<dbReference type="AlphaFoldDB" id="A0ABD2YVV1"/>
<dbReference type="Proteomes" id="UP001630127">
    <property type="component" value="Unassembled WGS sequence"/>
</dbReference>
<keyword evidence="3" id="KW-1185">Reference proteome</keyword>
<dbReference type="PANTHER" id="PTHR47199:SF2">
    <property type="entry name" value="PHOTOSYSTEM II STABILITY_ASSEMBLY FACTOR HCF136, CHLOROPLASTIC"/>
    <property type="match status" value="1"/>
</dbReference>
<sequence length="197" mass="21703">MFSAVNRSRKGNYVAILSLGNIYLTWEPGQPYWQPHNRNVARRIQSMGWRTDGGLRLLVRGAGLYLSKGTGITEVFDEVAVQSRGFGVLAVGYRSQLTAAPYTDTIDLLLLLLAQQTNLGHPHSLVINETSLLTLSSKCSATDCQFNLSTMLGFPSEMDCLLGALSIGVILDASSSFPFCKRCCQLWDELSTNMLYI</sequence>
<protein>
    <recommendedName>
        <fullName evidence="1">Photosynthesis system II assembly factor Ycf48/Hcf136-like domain-containing protein</fullName>
    </recommendedName>
</protein>
<dbReference type="Pfam" id="PF14870">
    <property type="entry name" value="PSII_BNR"/>
    <property type="match status" value="1"/>
</dbReference>
<dbReference type="EMBL" id="JBJUIK010000012">
    <property type="protein sequence ID" value="KAL3510255.1"/>
    <property type="molecule type" value="Genomic_DNA"/>
</dbReference>
<dbReference type="SUPFAM" id="SSF110296">
    <property type="entry name" value="Oligoxyloglucan reducing end-specific cellobiohydrolase"/>
    <property type="match status" value="1"/>
</dbReference>
<accession>A0ABD2YVV1</accession>
<evidence type="ECO:0000259" key="1">
    <source>
        <dbReference type="Pfam" id="PF14870"/>
    </source>
</evidence>